<dbReference type="OrthoDB" id="9810929at2"/>
<dbReference type="Proteomes" id="UP000184245">
    <property type="component" value="Unassembled WGS sequence"/>
</dbReference>
<dbReference type="AlphaFoldDB" id="A0A1M4YNA4"/>
<feature type="domain" description="Glycosyl transferase family 1" evidence="3">
    <location>
        <begin position="182"/>
        <end position="338"/>
    </location>
</feature>
<dbReference type="CDD" id="cd03801">
    <property type="entry name" value="GT4_PimA-like"/>
    <property type="match status" value="1"/>
</dbReference>
<name>A0A1M4YNA4_9CLOT</name>
<dbReference type="Pfam" id="PF00534">
    <property type="entry name" value="Glycos_transf_1"/>
    <property type="match status" value="1"/>
</dbReference>
<keyword evidence="1" id="KW-0328">Glycosyltransferase</keyword>
<dbReference type="Gene3D" id="3.40.50.2000">
    <property type="entry name" value="Glycogen Phosphorylase B"/>
    <property type="match status" value="2"/>
</dbReference>
<evidence type="ECO:0000256" key="1">
    <source>
        <dbReference type="ARBA" id="ARBA00022676"/>
    </source>
</evidence>
<protein>
    <submittedName>
        <fullName evidence="5">Glycosyltransferase involved in cell wall bisynthesis</fullName>
    </submittedName>
</protein>
<evidence type="ECO:0000313" key="5">
    <source>
        <dbReference type="EMBL" id="SHF07138.1"/>
    </source>
</evidence>
<accession>A0A1M4YNA4</accession>
<dbReference type="EMBL" id="FQVI01000012">
    <property type="protein sequence ID" value="SHF07138.1"/>
    <property type="molecule type" value="Genomic_DNA"/>
</dbReference>
<keyword evidence="6" id="KW-1185">Reference proteome</keyword>
<dbReference type="Pfam" id="PF13439">
    <property type="entry name" value="Glyco_transf_4"/>
    <property type="match status" value="1"/>
</dbReference>
<sequence length="368" mass="41658">MYILSIGGRYKPTNGGNAKRISTMCEAFSRQGNKVTVMTCDGNSSENSQETIRDVEVLRYTDCNKLTANVKSVIRKKKVDIILVHEETYVRKLKGMNILIPIVYECHAIEPNPNKIKEAILTILRKWYFDKKFIKRVFVLSKNAGKNFACRFSYPQELIVYTPNGLNKGSFYIDTMHYGESESFIYGYSGTLYEFQGIKILLKYAKDILNIASDVKIMIVGGGPMENEVKSYVKANGLEDRIIVTGSVSQEKFDELTQTFDVMLMPRPLMLSTESAVPLKIFDAAIHKKPVVMSNVSGLTEAYTENAALIYDSKNSDDFVKCCKKIYRNRELAQKLVEGEKVALSTWPSVDEVAFLQLEEMLKVIKDG</sequence>
<dbReference type="InterPro" id="IPR028098">
    <property type="entry name" value="Glyco_trans_4-like_N"/>
</dbReference>
<organism evidence="5 6">
    <name type="scientific">Lactonifactor longoviformis DSM 17459</name>
    <dbReference type="NCBI Taxonomy" id="1122155"/>
    <lineage>
        <taxon>Bacteria</taxon>
        <taxon>Bacillati</taxon>
        <taxon>Bacillota</taxon>
        <taxon>Clostridia</taxon>
        <taxon>Eubacteriales</taxon>
        <taxon>Clostridiaceae</taxon>
        <taxon>Lactonifactor</taxon>
    </lineage>
</organism>
<dbReference type="STRING" id="1122155.SAMN02745158_02422"/>
<proteinExistence type="predicted"/>
<evidence type="ECO:0000259" key="4">
    <source>
        <dbReference type="Pfam" id="PF13439"/>
    </source>
</evidence>
<feature type="domain" description="Glycosyltransferase subfamily 4-like N-terminal" evidence="4">
    <location>
        <begin position="15"/>
        <end position="167"/>
    </location>
</feature>
<evidence type="ECO:0000256" key="2">
    <source>
        <dbReference type="ARBA" id="ARBA00022679"/>
    </source>
</evidence>
<dbReference type="GO" id="GO:0016757">
    <property type="term" value="F:glycosyltransferase activity"/>
    <property type="evidence" value="ECO:0007669"/>
    <property type="project" value="UniProtKB-KW"/>
</dbReference>
<gene>
    <name evidence="5" type="ORF">SAMN02745158_02422</name>
</gene>
<dbReference type="PANTHER" id="PTHR12526:SF629">
    <property type="entry name" value="TEICHURONIC ACID BIOSYNTHESIS GLYCOSYLTRANSFERASE TUAH-RELATED"/>
    <property type="match status" value="1"/>
</dbReference>
<dbReference type="InterPro" id="IPR001296">
    <property type="entry name" value="Glyco_trans_1"/>
</dbReference>
<evidence type="ECO:0000259" key="3">
    <source>
        <dbReference type="Pfam" id="PF00534"/>
    </source>
</evidence>
<evidence type="ECO:0000313" key="6">
    <source>
        <dbReference type="Proteomes" id="UP000184245"/>
    </source>
</evidence>
<dbReference type="SUPFAM" id="SSF53756">
    <property type="entry name" value="UDP-Glycosyltransferase/glycogen phosphorylase"/>
    <property type="match status" value="1"/>
</dbReference>
<reference evidence="5 6" key="1">
    <citation type="submission" date="2016-11" db="EMBL/GenBank/DDBJ databases">
        <authorList>
            <person name="Jaros S."/>
            <person name="Januszkiewicz K."/>
            <person name="Wedrychowicz H."/>
        </authorList>
    </citation>
    <scope>NUCLEOTIDE SEQUENCE [LARGE SCALE GENOMIC DNA]</scope>
    <source>
        <strain evidence="5 6">DSM 17459</strain>
    </source>
</reference>
<dbReference type="RefSeq" id="WP_072852083.1">
    <property type="nucleotide sequence ID" value="NZ_FQVI01000012.1"/>
</dbReference>
<dbReference type="PANTHER" id="PTHR12526">
    <property type="entry name" value="GLYCOSYLTRANSFERASE"/>
    <property type="match status" value="1"/>
</dbReference>
<keyword evidence="2 5" id="KW-0808">Transferase</keyword>